<keyword evidence="2" id="KW-1133">Transmembrane helix</keyword>
<reference evidence="4 5" key="1">
    <citation type="submission" date="2010-08" db="EMBL/GenBank/DDBJ databases">
        <title>Complete sequence of Gallionella capsiferriformans ES-2.</title>
        <authorList>
            <consortium name="US DOE Joint Genome Institute"/>
            <person name="Lucas S."/>
            <person name="Copeland A."/>
            <person name="Lapidus A."/>
            <person name="Cheng J.-F."/>
            <person name="Bruce D."/>
            <person name="Goodwin L."/>
            <person name="Pitluck S."/>
            <person name="Chertkov O."/>
            <person name="Davenport K.W."/>
            <person name="Detter J.C."/>
            <person name="Han C."/>
            <person name="Tapia R."/>
            <person name="Land M."/>
            <person name="Hauser L."/>
            <person name="Chang Y.-J."/>
            <person name="Jeffries C."/>
            <person name="Kyrpides N."/>
            <person name="Ivanova N."/>
            <person name="Mikhailova N."/>
            <person name="Shelobolina E.S."/>
            <person name="Picardal F."/>
            <person name="Roden E."/>
            <person name="Emerson D."/>
            <person name="Woyke T."/>
        </authorList>
    </citation>
    <scope>NUCLEOTIDE SEQUENCE [LARGE SCALE GENOMIC DNA]</scope>
    <source>
        <strain evidence="4 5">ES-2</strain>
    </source>
</reference>
<dbReference type="AlphaFoldDB" id="D9SK68"/>
<dbReference type="Proteomes" id="UP000001235">
    <property type="component" value="Chromosome"/>
</dbReference>
<dbReference type="PANTHER" id="PTHR10422">
    <property type="entry name" value="CYTOCHROME C OXIDASE SUBUNIT 1"/>
    <property type="match status" value="1"/>
</dbReference>
<keyword evidence="1" id="KW-0679">Respiratory chain</keyword>
<name>D9SK68_GALCS</name>
<feature type="transmembrane region" description="Helical" evidence="2">
    <location>
        <begin position="407"/>
        <end position="427"/>
    </location>
</feature>
<feature type="transmembrane region" description="Helical" evidence="2">
    <location>
        <begin position="375"/>
        <end position="395"/>
    </location>
</feature>
<organism evidence="4 5">
    <name type="scientific">Gallionella capsiferriformans (strain ES-2)</name>
    <name type="common">Gallionella ferruginea capsiferriformans (strain ES-2)</name>
    <dbReference type="NCBI Taxonomy" id="395494"/>
    <lineage>
        <taxon>Bacteria</taxon>
        <taxon>Pseudomonadati</taxon>
        <taxon>Pseudomonadota</taxon>
        <taxon>Betaproteobacteria</taxon>
        <taxon>Nitrosomonadales</taxon>
        <taxon>Gallionellaceae</taxon>
        <taxon>Gallionella</taxon>
    </lineage>
</organism>
<keyword evidence="2" id="KW-0472">Membrane</keyword>
<feature type="transmembrane region" description="Helical" evidence="2">
    <location>
        <begin position="12"/>
        <end position="35"/>
    </location>
</feature>
<protein>
    <submittedName>
        <fullName evidence="4">Cytochrome c oxidase subunit I</fullName>
    </submittedName>
</protein>
<evidence type="ECO:0000259" key="3">
    <source>
        <dbReference type="PROSITE" id="PS50855"/>
    </source>
</evidence>
<accession>D9SK68</accession>
<dbReference type="RefSeq" id="WP_013294400.1">
    <property type="nucleotide sequence ID" value="NC_014394.1"/>
</dbReference>
<dbReference type="eggNOG" id="COG0843">
    <property type="taxonomic scope" value="Bacteria"/>
</dbReference>
<dbReference type="InterPro" id="IPR023616">
    <property type="entry name" value="Cyt_c_oxase-like_su1_dom"/>
</dbReference>
<dbReference type="STRING" id="395494.Galf_2481"/>
<keyword evidence="5" id="KW-1185">Reference proteome</keyword>
<dbReference type="InterPro" id="IPR036927">
    <property type="entry name" value="Cyt_c_oxase-like_su1_sf"/>
</dbReference>
<keyword evidence="2" id="KW-0812">Transmembrane</keyword>
<dbReference type="HOGENOM" id="CLU_042910_0_0_4"/>
<evidence type="ECO:0000313" key="5">
    <source>
        <dbReference type="Proteomes" id="UP000001235"/>
    </source>
</evidence>
<dbReference type="Gene3D" id="1.20.210.10">
    <property type="entry name" value="Cytochrome c oxidase-like, subunit I domain"/>
    <property type="match status" value="1"/>
</dbReference>
<evidence type="ECO:0000256" key="2">
    <source>
        <dbReference type="SAM" id="Phobius"/>
    </source>
</evidence>
<dbReference type="OrthoDB" id="9764568at2"/>
<feature type="transmembrane region" description="Helical" evidence="2">
    <location>
        <begin position="91"/>
        <end position="116"/>
    </location>
</feature>
<evidence type="ECO:0000313" key="4">
    <source>
        <dbReference type="EMBL" id="ADL56480.1"/>
    </source>
</evidence>
<proteinExistence type="predicted"/>
<dbReference type="GO" id="GO:0016020">
    <property type="term" value="C:membrane"/>
    <property type="evidence" value="ECO:0007669"/>
    <property type="project" value="InterPro"/>
</dbReference>
<feature type="transmembrane region" description="Helical" evidence="2">
    <location>
        <begin position="304"/>
        <end position="326"/>
    </location>
</feature>
<feature type="domain" description="Cytochrome oxidase subunit I profile" evidence="3">
    <location>
        <begin position="19"/>
        <end position="481"/>
    </location>
</feature>
<dbReference type="Pfam" id="PF00115">
    <property type="entry name" value="COX1"/>
    <property type="match status" value="1"/>
</dbReference>
<dbReference type="GO" id="GO:0020037">
    <property type="term" value="F:heme binding"/>
    <property type="evidence" value="ECO:0007669"/>
    <property type="project" value="InterPro"/>
</dbReference>
<evidence type="ECO:0000256" key="1">
    <source>
        <dbReference type="ARBA" id="ARBA00022660"/>
    </source>
</evidence>
<dbReference type="KEGG" id="gca:Galf_2481"/>
<dbReference type="InterPro" id="IPR000883">
    <property type="entry name" value="Cyt_C_Oxase_1"/>
</dbReference>
<keyword evidence="1" id="KW-0813">Transport</keyword>
<sequence>MKIKSNSTPSQVSGVVKVYAVITGVVILLMMLFGLTMRLTQAQVLSIDPVMFYQLMTAHGIGMVAIAGLGGSAVMWHFLSKYVNLRAGLAWANLGFFLAGVVLVLGGIFLGGFAAAWTFLYPLPSNSMGMWSQAAAASYMGGVLLVGVGMLLFYLETARGIIQKYGNFTKSLGWHYLKNGQDAPPVTVIASTVVTIINIVAILIGAVILSMMLINLYVPEIVISALLAKNLIFIFGHTFINSAIYMAVIALYEILPIYTGRPWKLYKPFVLAWSATIIMVLTVYPHHMLMDFAQPVWMHIMGQIISYASSLPVLAITLTGTLGAVYRSNIKWDMTSSLLVLSIFGWSAGVIPAVIDGTIAFNHVMHNTMWVPGHFHLYLLLGCVTMILAFISWIAKNEKPAAGFSGFEKTMLWTFAGSAFAFTMVFLMSGEASVPRRMAVHLPEWVWYSQVASLFAAGIVISAMFIIIRALSGVIKPAQQG</sequence>
<feature type="transmembrane region" description="Helical" evidence="2">
    <location>
        <begin position="188"/>
        <end position="218"/>
    </location>
</feature>
<dbReference type="GO" id="GO:0004129">
    <property type="term" value="F:cytochrome-c oxidase activity"/>
    <property type="evidence" value="ECO:0007669"/>
    <property type="project" value="InterPro"/>
</dbReference>
<feature type="transmembrane region" description="Helical" evidence="2">
    <location>
        <begin position="265"/>
        <end position="284"/>
    </location>
</feature>
<feature type="transmembrane region" description="Helical" evidence="2">
    <location>
        <begin position="55"/>
        <end position="79"/>
    </location>
</feature>
<dbReference type="GO" id="GO:0009060">
    <property type="term" value="P:aerobic respiration"/>
    <property type="evidence" value="ECO:0007669"/>
    <property type="project" value="InterPro"/>
</dbReference>
<dbReference type="PROSITE" id="PS50855">
    <property type="entry name" value="COX1"/>
    <property type="match status" value="1"/>
</dbReference>
<keyword evidence="1" id="KW-0249">Electron transport</keyword>
<gene>
    <name evidence="4" type="ordered locus">Galf_2481</name>
</gene>
<feature type="transmembrane region" description="Helical" evidence="2">
    <location>
        <begin position="136"/>
        <end position="155"/>
    </location>
</feature>
<feature type="transmembrane region" description="Helical" evidence="2">
    <location>
        <begin position="338"/>
        <end position="355"/>
    </location>
</feature>
<feature type="transmembrane region" description="Helical" evidence="2">
    <location>
        <begin position="230"/>
        <end position="253"/>
    </location>
</feature>
<dbReference type="SUPFAM" id="SSF81442">
    <property type="entry name" value="Cytochrome c oxidase subunit I-like"/>
    <property type="match status" value="1"/>
</dbReference>
<dbReference type="EMBL" id="CP002159">
    <property type="protein sequence ID" value="ADL56480.1"/>
    <property type="molecule type" value="Genomic_DNA"/>
</dbReference>
<feature type="transmembrane region" description="Helical" evidence="2">
    <location>
        <begin position="447"/>
        <end position="468"/>
    </location>
</feature>